<dbReference type="PRINTS" id="PR00463">
    <property type="entry name" value="EP450I"/>
</dbReference>
<keyword evidence="5 9" id="KW-0479">Metal-binding</keyword>
<keyword evidence="8 10" id="KW-0503">Monooxygenase</keyword>
<accession>A0AAD7A5U8</accession>
<evidence type="ECO:0000256" key="2">
    <source>
        <dbReference type="ARBA" id="ARBA00005179"/>
    </source>
</evidence>
<comment type="similarity">
    <text evidence="3 10">Belongs to the cytochrome P450 family.</text>
</comment>
<evidence type="ECO:0000313" key="12">
    <source>
        <dbReference type="Proteomes" id="UP001218218"/>
    </source>
</evidence>
<dbReference type="AlphaFoldDB" id="A0AAD7A5U8"/>
<dbReference type="Pfam" id="PF00067">
    <property type="entry name" value="p450"/>
    <property type="match status" value="1"/>
</dbReference>
<comment type="caution">
    <text evidence="11">The sequence shown here is derived from an EMBL/GenBank/DDBJ whole genome shotgun (WGS) entry which is preliminary data.</text>
</comment>
<dbReference type="PANTHER" id="PTHR46300:SF7">
    <property type="entry name" value="P450, PUTATIVE (EUROFUNG)-RELATED"/>
    <property type="match status" value="1"/>
</dbReference>
<evidence type="ECO:0000256" key="5">
    <source>
        <dbReference type="ARBA" id="ARBA00022723"/>
    </source>
</evidence>
<dbReference type="SUPFAM" id="SSF48264">
    <property type="entry name" value="Cytochrome P450"/>
    <property type="match status" value="1"/>
</dbReference>
<dbReference type="GO" id="GO:0020037">
    <property type="term" value="F:heme binding"/>
    <property type="evidence" value="ECO:0007669"/>
    <property type="project" value="InterPro"/>
</dbReference>
<dbReference type="GO" id="GO:0004497">
    <property type="term" value="F:monooxygenase activity"/>
    <property type="evidence" value="ECO:0007669"/>
    <property type="project" value="UniProtKB-KW"/>
</dbReference>
<keyword evidence="7 9" id="KW-0408">Iron</keyword>
<sequence>MAAGIAEGLGFVSWPPGPTLIILSACVVSLYYIRPKRAARLPPGPRGLPFVGNVLQVPNKQHWLRFAEMGDVWGDVCSLTVLGKTMVIVNSLKVTEDLLDARGTNFSDRPIIPVGGELGGFDNALPLVHYGDRMRKERKLFHRLFGTQASVKQFAPLISTEVHKLLRNIVLNPDGLIDEIARATGAISLRIAFGYHLRDGPTRDPLLEMFETGGNNFMISSTPAAFVADIIPILRFWPEWLPGGGFHTIAKAWSKQIQSTVDTGLQYVKNEMAAGKAEPSFVSTLLEEKSHEDYLIKWAAASIQIGGSDTTAAQLEAFFLAMSLYPAVQAAAQRELDRVVGNDRLPDISDRAQLPYIDALCKEVVRWHVAAPLAVPHCTREDYIYERGGGMEPLLIPKDSLVIPNLWKMAHDPARYTNPMAFDPSRFLANWEGNGKKVEQDPADICFGYGRRVCPGRLLGETAIFLECSAVLSVFNISKARDEKGVIIEPELGQTSATVSHVLPFKCVVKPRNARALALIQGS</sequence>
<dbReference type="CDD" id="cd11065">
    <property type="entry name" value="CYP64-like"/>
    <property type="match status" value="1"/>
</dbReference>
<dbReference type="InterPro" id="IPR050364">
    <property type="entry name" value="Cytochrome_P450_fung"/>
</dbReference>
<evidence type="ECO:0000256" key="3">
    <source>
        <dbReference type="ARBA" id="ARBA00010617"/>
    </source>
</evidence>
<evidence type="ECO:0000256" key="8">
    <source>
        <dbReference type="ARBA" id="ARBA00023033"/>
    </source>
</evidence>
<dbReference type="GO" id="GO:0016705">
    <property type="term" value="F:oxidoreductase activity, acting on paired donors, with incorporation or reduction of molecular oxygen"/>
    <property type="evidence" value="ECO:0007669"/>
    <property type="project" value="InterPro"/>
</dbReference>
<evidence type="ECO:0000256" key="6">
    <source>
        <dbReference type="ARBA" id="ARBA00023002"/>
    </source>
</evidence>
<evidence type="ECO:0000256" key="9">
    <source>
        <dbReference type="PIRSR" id="PIRSR602401-1"/>
    </source>
</evidence>
<keyword evidence="12" id="KW-1185">Reference proteome</keyword>
<dbReference type="InterPro" id="IPR002401">
    <property type="entry name" value="Cyt_P450_E_grp-I"/>
</dbReference>
<dbReference type="Proteomes" id="UP001218218">
    <property type="component" value="Unassembled WGS sequence"/>
</dbReference>
<evidence type="ECO:0000256" key="7">
    <source>
        <dbReference type="ARBA" id="ARBA00023004"/>
    </source>
</evidence>
<keyword evidence="4 9" id="KW-0349">Heme</keyword>
<evidence type="ECO:0000256" key="1">
    <source>
        <dbReference type="ARBA" id="ARBA00001971"/>
    </source>
</evidence>
<dbReference type="InterPro" id="IPR017972">
    <property type="entry name" value="Cyt_P450_CS"/>
</dbReference>
<evidence type="ECO:0000256" key="4">
    <source>
        <dbReference type="ARBA" id="ARBA00022617"/>
    </source>
</evidence>
<gene>
    <name evidence="11" type="ORF">DFH08DRAFT_742440</name>
</gene>
<evidence type="ECO:0000256" key="10">
    <source>
        <dbReference type="RuleBase" id="RU000461"/>
    </source>
</evidence>
<feature type="binding site" description="axial binding residue" evidence="9">
    <location>
        <position position="454"/>
    </location>
    <ligand>
        <name>heme</name>
        <dbReference type="ChEBI" id="CHEBI:30413"/>
    </ligand>
    <ligandPart>
        <name>Fe</name>
        <dbReference type="ChEBI" id="CHEBI:18248"/>
    </ligandPart>
</feature>
<proteinExistence type="inferred from homology"/>
<keyword evidence="6 10" id="KW-0560">Oxidoreductase</keyword>
<evidence type="ECO:0000313" key="11">
    <source>
        <dbReference type="EMBL" id="KAJ7350031.1"/>
    </source>
</evidence>
<dbReference type="EMBL" id="JARIHO010000015">
    <property type="protein sequence ID" value="KAJ7350031.1"/>
    <property type="molecule type" value="Genomic_DNA"/>
</dbReference>
<dbReference type="PROSITE" id="PS00086">
    <property type="entry name" value="CYTOCHROME_P450"/>
    <property type="match status" value="1"/>
</dbReference>
<dbReference type="InterPro" id="IPR036396">
    <property type="entry name" value="Cyt_P450_sf"/>
</dbReference>
<reference evidence="11" key="1">
    <citation type="submission" date="2023-03" db="EMBL/GenBank/DDBJ databases">
        <title>Massive genome expansion in bonnet fungi (Mycena s.s.) driven by repeated elements and novel gene families across ecological guilds.</title>
        <authorList>
            <consortium name="Lawrence Berkeley National Laboratory"/>
            <person name="Harder C.B."/>
            <person name="Miyauchi S."/>
            <person name="Viragh M."/>
            <person name="Kuo A."/>
            <person name="Thoen E."/>
            <person name="Andreopoulos B."/>
            <person name="Lu D."/>
            <person name="Skrede I."/>
            <person name="Drula E."/>
            <person name="Henrissat B."/>
            <person name="Morin E."/>
            <person name="Kohler A."/>
            <person name="Barry K."/>
            <person name="LaButti K."/>
            <person name="Morin E."/>
            <person name="Salamov A."/>
            <person name="Lipzen A."/>
            <person name="Mereny Z."/>
            <person name="Hegedus B."/>
            <person name="Baldrian P."/>
            <person name="Stursova M."/>
            <person name="Weitz H."/>
            <person name="Taylor A."/>
            <person name="Grigoriev I.V."/>
            <person name="Nagy L.G."/>
            <person name="Martin F."/>
            <person name="Kauserud H."/>
        </authorList>
    </citation>
    <scope>NUCLEOTIDE SEQUENCE</scope>
    <source>
        <strain evidence="11">CBHHK002</strain>
    </source>
</reference>
<dbReference type="InterPro" id="IPR001128">
    <property type="entry name" value="Cyt_P450"/>
</dbReference>
<organism evidence="11 12">
    <name type="scientific">Mycena albidolilacea</name>
    <dbReference type="NCBI Taxonomy" id="1033008"/>
    <lineage>
        <taxon>Eukaryota</taxon>
        <taxon>Fungi</taxon>
        <taxon>Dikarya</taxon>
        <taxon>Basidiomycota</taxon>
        <taxon>Agaricomycotina</taxon>
        <taxon>Agaricomycetes</taxon>
        <taxon>Agaricomycetidae</taxon>
        <taxon>Agaricales</taxon>
        <taxon>Marasmiineae</taxon>
        <taxon>Mycenaceae</taxon>
        <taxon>Mycena</taxon>
    </lineage>
</organism>
<comment type="pathway">
    <text evidence="2">Secondary metabolite biosynthesis.</text>
</comment>
<dbReference type="Gene3D" id="1.10.630.10">
    <property type="entry name" value="Cytochrome P450"/>
    <property type="match status" value="1"/>
</dbReference>
<comment type="cofactor">
    <cofactor evidence="1 9">
        <name>heme</name>
        <dbReference type="ChEBI" id="CHEBI:30413"/>
    </cofactor>
</comment>
<dbReference type="PANTHER" id="PTHR46300">
    <property type="entry name" value="P450, PUTATIVE (EUROFUNG)-RELATED-RELATED"/>
    <property type="match status" value="1"/>
</dbReference>
<protein>
    <submittedName>
        <fullName evidence="11">Cytochrome P450</fullName>
    </submittedName>
</protein>
<dbReference type="GO" id="GO:0005506">
    <property type="term" value="F:iron ion binding"/>
    <property type="evidence" value="ECO:0007669"/>
    <property type="project" value="InterPro"/>
</dbReference>
<name>A0AAD7A5U8_9AGAR</name>